<name>A0ABW8D9A2_9GAMM</name>
<keyword evidence="3" id="KW-0808">Transferase</keyword>
<keyword evidence="4" id="KW-0547">Nucleotide-binding</keyword>
<comment type="caution">
    <text evidence="6">The sequence shown here is derived from an EMBL/GenBank/DDBJ whole genome shotgun (WGS) entry which is preliminary data.</text>
</comment>
<keyword evidence="5" id="KW-0067">ATP-binding</keyword>
<sequence>MQHTPPSASNLNKMARYYGKIAVRALYDEIALYPKPGLVSFVDTGAHQDMNGALFFRSLFGLRHYFIHVGHQAALNAPQAELVKLGLQAEQTMQKITSGVNTHRGAIFALGIMCSSICKLSLRYKKFYPQDLHLAIKEEWAPYLQKHHQNPNTHGSLVKQKYAVADAKQMAIDGYKLVFDTYFALAEIQHDKEFFGLLAYQQLLLAMDDINILYRTGPEGLQFARYHIQQGISLDNRRRSIQEAARLHLLFSQCNISPGGVADMLGLIYFLRHVFGESP</sequence>
<dbReference type="EC" id="2.4.2.52" evidence="2"/>
<evidence type="ECO:0000313" key="6">
    <source>
        <dbReference type="EMBL" id="MFJ1268075.1"/>
    </source>
</evidence>
<evidence type="ECO:0000256" key="3">
    <source>
        <dbReference type="ARBA" id="ARBA00022679"/>
    </source>
</evidence>
<reference evidence="6 7" key="1">
    <citation type="submission" date="2024-08" db="EMBL/GenBank/DDBJ databases">
        <title>Draft Genome Sequence of Legionella lytica strain DSB2004, Isolated From a Fire Sprinkler System.</title>
        <authorList>
            <person name="Everhart A.D."/>
            <person name="Kidane D.T."/>
            <person name="Farone A.L."/>
            <person name="Farone M.B."/>
        </authorList>
    </citation>
    <scope>NUCLEOTIDE SEQUENCE [LARGE SCALE GENOMIC DNA]</scope>
    <source>
        <strain evidence="6 7">DSB2004</strain>
    </source>
</reference>
<proteinExistence type="predicted"/>
<protein>
    <recommendedName>
        <fullName evidence="2">triphosphoribosyl-dephospho-CoA synthase</fullName>
        <ecNumber evidence="2">2.4.2.52</ecNumber>
    </recommendedName>
</protein>
<evidence type="ECO:0000256" key="2">
    <source>
        <dbReference type="ARBA" id="ARBA00012074"/>
    </source>
</evidence>
<evidence type="ECO:0000256" key="4">
    <source>
        <dbReference type="ARBA" id="ARBA00022741"/>
    </source>
</evidence>
<evidence type="ECO:0000256" key="1">
    <source>
        <dbReference type="ARBA" id="ARBA00001210"/>
    </source>
</evidence>
<dbReference type="Proteomes" id="UP001615550">
    <property type="component" value="Unassembled WGS sequence"/>
</dbReference>
<evidence type="ECO:0000313" key="7">
    <source>
        <dbReference type="Proteomes" id="UP001615550"/>
    </source>
</evidence>
<dbReference type="InterPro" id="IPR002736">
    <property type="entry name" value="CitG"/>
</dbReference>
<evidence type="ECO:0000256" key="5">
    <source>
        <dbReference type="ARBA" id="ARBA00022840"/>
    </source>
</evidence>
<dbReference type="EMBL" id="JBGORX010000001">
    <property type="protein sequence ID" value="MFJ1268075.1"/>
    <property type="molecule type" value="Genomic_DNA"/>
</dbReference>
<comment type="catalytic activity">
    <reaction evidence="1">
        <text>3'-dephospho-CoA + ATP = 2'-(5''-triphospho-alpha-D-ribosyl)-3'-dephospho-CoA + adenine</text>
        <dbReference type="Rhea" id="RHEA:15117"/>
        <dbReference type="ChEBI" id="CHEBI:16708"/>
        <dbReference type="ChEBI" id="CHEBI:30616"/>
        <dbReference type="ChEBI" id="CHEBI:57328"/>
        <dbReference type="ChEBI" id="CHEBI:61378"/>
        <dbReference type="EC" id="2.4.2.52"/>
    </reaction>
</comment>
<gene>
    <name evidence="6" type="ORF">ACD661_05870</name>
</gene>
<organism evidence="6 7">
    <name type="scientific">Legionella lytica</name>
    <dbReference type="NCBI Taxonomy" id="96232"/>
    <lineage>
        <taxon>Bacteria</taxon>
        <taxon>Pseudomonadati</taxon>
        <taxon>Pseudomonadota</taxon>
        <taxon>Gammaproteobacteria</taxon>
        <taxon>Legionellales</taxon>
        <taxon>Legionellaceae</taxon>
        <taxon>Legionella</taxon>
    </lineage>
</organism>
<dbReference type="PANTHER" id="PTHR30201:SF2">
    <property type="entry name" value="2-(5''-TRIPHOSPHORIBOSYL)-3'-DEPHOSPHOCOENZYME-A SYNTHASE"/>
    <property type="match status" value="1"/>
</dbReference>
<dbReference type="Gene3D" id="1.10.4200.10">
    <property type="entry name" value="Triphosphoribosyl-dephospho-CoA protein"/>
    <property type="match status" value="2"/>
</dbReference>
<dbReference type="Pfam" id="PF01874">
    <property type="entry name" value="CitG"/>
    <property type="match status" value="1"/>
</dbReference>
<accession>A0ABW8D9A2</accession>
<keyword evidence="7" id="KW-1185">Reference proteome</keyword>
<dbReference type="RefSeq" id="WP_400186896.1">
    <property type="nucleotide sequence ID" value="NZ_JBGORX010000001.1"/>
</dbReference>
<dbReference type="PANTHER" id="PTHR30201">
    <property type="entry name" value="TRIPHOSPHORIBOSYL-DEPHOSPHO-COA SYNTHASE"/>
    <property type="match status" value="1"/>
</dbReference>